<dbReference type="SUPFAM" id="SSF56219">
    <property type="entry name" value="DNase I-like"/>
    <property type="match status" value="1"/>
</dbReference>
<accession>A0ABR0P5Z7</accession>
<dbReference type="InterPro" id="IPR036691">
    <property type="entry name" value="Endo/exonu/phosph_ase_sf"/>
</dbReference>
<dbReference type="Proteomes" id="UP001358586">
    <property type="component" value="Chromosome 8"/>
</dbReference>
<dbReference type="EMBL" id="JARKNE010000008">
    <property type="protein sequence ID" value="KAK5813725.1"/>
    <property type="molecule type" value="Genomic_DNA"/>
</dbReference>
<keyword evidence="2" id="KW-1185">Reference proteome</keyword>
<sequence length="243" mass="28410">MHGFEKKGGLSRDEGRMESFRRTLEACQLIDVRYSGTWFTWERGNLLETNIQERLDRGVATAGWISMFSEVKVQHLVHNFSDHCPLLINTKKYDEKQRSISFKFEAWWVWKILSLKNVYGSHLRNTSFEVRKSEKRLESLGREYFTTQRRRKNWIHKLQNDEGRETEALNEIEAVARSYFHNLFTAGNRGNYDYVLSGIDCCMSEGDNEKLTATYTSEEIREAVFEMGATKAPGEDGFPALFY</sequence>
<dbReference type="Gene3D" id="3.60.10.10">
    <property type="entry name" value="Endonuclease/exonuclease/phosphatase"/>
    <property type="match status" value="1"/>
</dbReference>
<protein>
    <recommendedName>
        <fullName evidence="3">Reverse transcriptase</fullName>
    </recommendedName>
</protein>
<name>A0ABR0P5Z7_GOSAR</name>
<comment type="caution">
    <text evidence="1">The sequence shown here is derived from an EMBL/GenBank/DDBJ whole genome shotgun (WGS) entry which is preliminary data.</text>
</comment>
<dbReference type="PANTHER" id="PTHR33710:SF62">
    <property type="entry name" value="DUF4283 DOMAIN PROTEIN"/>
    <property type="match status" value="1"/>
</dbReference>
<dbReference type="PANTHER" id="PTHR33710">
    <property type="entry name" value="BNAC02G09200D PROTEIN"/>
    <property type="match status" value="1"/>
</dbReference>
<proteinExistence type="predicted"/>
<organism evidence="1 2">
    <name type="scientific">Gossypium arboreum</name>
    <name type="common">Tree cotton</name>
    <name type="synonym">Gossypium nanking</name>
    <dbReference type="NCBI Taxonomy" id="29729"/>
    <lineage>
        <taxon>Eukaryota</taxon>
        <taxon>Viridiplantae</taxon>
        <taxon>Streptophyta</taxon>
        <taxon>Embryophyta</taxon>
        <taxon>Tracheophyta</taxon>
        <taxon>Spermatophyta</taxon>
        <taxon>Magnoliopsida</taxon>
        <taxon>eudicotyledons</taxon>
        <taxon>Gunneridae</taxon>
        <taxon>Pentapetalae</taxon>
        <taxon>rosids</taxon>
        <taxon>malvids</taxon>
        <taxon>Malvales</taxon>
        <taxon>Malvaceae</taxon>
        <taxon>Malvoideae</taxon>
        <taxon>Gossypium</taxon>
    </lineage>
</organism>
<reference evidence="1 2" key="1">
    <citation type="submission" date="2023-03" db="EMBL/GenBank/DDBJ databases">
        <title>WGS of Gossypium arboreum.</title>
        <authorList>
            <person name="Yu D."/>
        </authorList>
    </citation>
    <scope>NUCLEOTIDE SEQUENCE [LARGE SCALE GENOMIC DNA]</scope>
    <source>
        <tissue evidence="1">Leaf</tissue>
    </source>
</reference>
<evidence type="ECO:0000313" key="2">
    <source>
        <dbReference type="Proteomes" id="UP001358586"/>
    </source>
</evidence>
<evidence type="ECO:0000313" key="1">
    <source>
        <dbReference type="EMBL" id="KAK5813725.1"/>
    </source>
</evidence>
<gene>
    <name evidence="1" type="ORF">PVK06_029176</name>
</gene>
<evidence type="ECO:0008006" key="3">
    <source>
        <dbReference type="Google" id="ProtNLM"/>
    </source>
</evidence>